<dbReference type="Pfam" id="PF07676">
    <property type="entry name" value="PD40"/>
    <property type="match status" value="1"/>
</dbReference>
<dbReference type="InterPro" id="IPR001375">
    <property type="entry name" value="Peptidase_S9_cat"/>
</dbReference>
<evidence type="ECO:0000313" key="9">
    <source>
        <dbReference type="Proteomes" id="UP000253517"/>
    </source>
</evidence>
<keyword evidence="8" id="KW-0031">Aminopeptidase</keyword>
<comment type="similarity">
    <text evidence="1">Belongs to the peptidase S9C family.</text>
</comment>
<keyword evidence="2" id="KW-0645">Protease</keyword>
<evidence type="ECO:0000313" key="8">
    <source>
        <dbReference type="EMBL" id="RCX03341.1"/>
    </source>
</evidence>
<dbReference type="Proteomes" id="UP000253517">
    <property type="component" value="Unassembled WGS sequence"/>
</dbReference>
<evidence type="ECO:0000259" key="7">
    <source>
        <dbReference type="Pfam" id="PF00326"/>
    </source>
</evidence>
<keyword evidence="4" id="KW-0378">Hydrolase</keyword>
<gene>
    <name evidence="8" type="ORF">DES35_103226</name>
</gene>
<keyword evidence="3 6" id="KW-0732">Signal</keyword>
<dbReference type="FunFam" id="3.40.50.1820:FF:000028">
    <property type="entry name" value="S9 family peptidase"/>
    <property type="match status" value="1"/>
</dbReference>
<feature type="domain" description="Peptidase S9 prolyl oligopeptidase catalytic" evidence="7">
    <location>
        <begin position="465"/>
        <end position="674"/>
    </location>
</feature>
<dbReference type="InterPro" id="IPR011659">
    <property type="entry name" value="WD40"/>
</dbReference>
<evidence type="ECO:0000256" key="4">
    <source>
        <dbReference type="ARBA" id="ARBA00022801"/>
    </source>
</evidence>
<dbReference type="GO" id="GO:0006508">
    <property type="term" value="P:proteolysis"/>
    <property type="evidence" value="ECO:0007669"/>
    <property type="project" value="UniProtKB-KW"/>
</dbReference>
<keyword evidence="5" id="KW-0720">Serine protease</keyword>
<dbReference type="RefSeq" id="WP_051889310.1">
    <property type="nucleotide sequence ID" value="NZ_BHZF01000003.1"/>
</dbReference>
<dbReference type="SUPFAM" id="SSF82171">
    <property type="entry name" value="DPP6 N-terminal domain-like"/>
    <property type="match status" value="1"/>
</dbReference>
<name>A0A369A2C3_9FLAO</name>
<reference evidence="8 9" key="1">
    <citation type="submission" date="2018-07" db="EMBL/GenBank/DDBJ databases">
        <title>Genomic Encyclopedia of Type Strains, Phase IV (KMG-IV): sequencing the most valuable type-strain genomes for metagenomic binning, comparative biology and taxonomic classification.</title>
        <authorList>
            <person name="Goeker M."/>
        </authorList>
    </citation>
    <scope>NUCLEOTIDE SEQUENCE [LARGE SCALE GENOMIC DNA]</scope>
    <source>
        <strain evidence="8 9">DSM 21410</strain>
    </source>
</reference>
<comment type="caution">
    <text evidence="8">The sequence shown here is derived from an EMBL/GenBank/DDBJ whole genome shotgun (WGS) entry which is preliminary data.</text>
</comment>
<dbReference type="Gene3D" id="2.120.10.30">
    <property type="entry name" value="TolB, C-terminal domain"/>
    <property type="match status" value="1"/>
</dbReference>
<evidence type="ECO:0000256" key="6">
    <source>
        <dbReference type="SAM" id="SignalP"/>
    </source>
</evidence>
<dbReference type="AlphaFoldDB" id="A0A369A2C3"/>
<dbReference type="InterPro" id="IPR011042">
    <property type="entry name" value="6-blade_b-propeller_TolB-like"/>
</dbReference>
<dbReference type="SUPFAM" id="SSF53474">
    <property type="entry name" value="alpha/beta-Hydrolases"/>
    <property type="match status" value="1"/>
</dbReference>
<accession>A0A369A2C3</accession>
<dbReference type="EMBL" id="QPJS01000003">
    <property type="protein sequence ID" value="RCX03341.1"/>
    <property type="molecule type" value="Genomic_DNA"/>
</dbReference>
<organism evidence="8 9">
    <name type="scientific">Schleiferia thermophila</name>
    <dbReference type="NCBI Taxonomy" id="884107"/>
    <lineage>
        <taxon>Bacteria</taxon>
        <taxon>Pseudomonadati</taxon>
        <taxon>Bacteroidota</taxon>
        <taxon>Flavobacteriia</taxon>
        <taxon>Flavobacteriales</taxon>
        <taxon>Schleiferiaceae</taxon>
        <taxon>Schleiferia</taxon>
    </lineage>
</organism>
<dbReference type="Pfam" id="PF00326">
    <property type="entry name" value="Peptidase_S9"/>
    <property type="match status" value="1"/>
</dbReference>
<sequence length="675" mass="76685">MKLKKVIFLSILITFSVRAQITMTPDLLWRLGRVSLEDLSPDGRSLLYGVTFYDIQDNRGTKLVYQLPISGGQAVLIAGEEVSVSSAGFIDNNTVYYISGGQIFVKSGNQTTQLTDIEGGISMGKVQKLSNGTYRIFVVLEVSASDYKLPTYKNLDKARFRLYDDLMYRHWNYWEDNQVQHIFYADVPPGTSKVKKAVFKDIMENEPYDAPLKPFGGTEQFTGTFDGRYIFYTSKKLRGKAYALSTNSDIYRYDTESGTTTNITAGQMGYDLNPTLSPDGRLLAYLSMERDGFESDVPRLMIYNISTGQTHMILDDFYLHDVVWESNNSLLVTYDDSATVQIGRVRIDPRRIRTSFTPVTSGWFNYGSIKTAAGILLASRMDMNHAPEVFRIDRKGQAMQITQVNSSIFQTIRKPIVTRRLVPTTDGRQMLVWVILPPDFDENKKYPVVLYCQGGPQSPVSQFYSFRWNFQVIASQGYIVVAPNRRGVPGFGREWNDAISGDWGGQPMRDYLSAVDHVAAESWADEEKMGAVGASYGGYSVYMLAGLHEGRFKALISHCGLFHMESWYGTTEELFFANWDLGGSYWDKPIPMSYTKHSPHLYVDRWTAPLLVIHGELDFRVPVEQGLQAFQAARLRNLPSKLLLFPDEGHWVLKPQNALIWHSEFFRFLDSFLKN</sequence>
<dbReference type="Gene3D" id="3.40.50.1820">
    <property type="entry name" value="alpha/beta hydrolase"/>
    <property type="match status" value="1"/>
</dbReference>
<dbReference type="GO" id="GO:0004252">
    <property type="term" value="F:serine-type endopeptidase activity"/>
    <property type="evidence" value="ECO:0007669"/>
    <property type="project" value="TreeGrafter"/>
</dbReference>
<evidence type="ECO:0000256" key="1">
    <source>
        <dbReference type="ARBA" id="ARBA00010040"/>
    </source>
</evidence>
<proteinExistence type="inferred from homology"/>
<dbReference type="PANTHER" id="PTHR42776">
    <property type="entry name" value="SERINE PEPTIDASE S9 FAMILY MEMBER"/>
    <property type="match status" value="1"/>
</dbReference>
<dbReference type="PANTHER" id="PTHR42776:SF13">
    <property type="entry name" value="DIPEPTIDYL-PEPTIDASE 5"/>
    <property type="match status" value="1"/>
</dbReference>
<dbReference type="InterPro" id="IPR029058">
    <property type="entry name" value="AB_hydrolase_fold"/>
</dbReference>
<evidence type="ECO:0000256" key="2">
    <source>
        <dbReference type="ARBA" id="ARBA00022670"/>
    </source>
</evidence>
<feature type="chain" id="PRO_5016647901" evidence="6">
    <location>
        <begin position="20"/>
        <end position="675"/>
    </location>
</feature>
<evidence type="ECO:0000256" key="3">
    <source>
        <dbReference type="ARBA" id="ARBA00022729"/>
    </source>
</evidence>
<protein>
    <submittedName>
        <fullName evidence="8">Dipeptidyl aminopeptidase/acylaminoacyl peptidase</fullName>
    </submittedName>
</protein>
<keyword evidence="9" id="KW-1185">Reference proteome</keyword>
<feature type="signal peptide" evidence="6">
    <location>
        <begin position="1"/>
        <end position="19"/>
    </location>
</feature>
<evidence type="ECO:0000256" key="5">
    <source>
        <dbReference type="ARBA" id="ARBA00022825"/>
    </source>
</evidence>
<dbReference type="GO" id="GO:0004177">
    <property type="term" value="F:aminopeptidase activity"/>
    <property type="evidence" value="ECO:0007669"/>
    <property type="project" value="UniProtKB-KW"/>
</dbReference>